<protein>
    <submittedName>
        <fullName evidence="6">AraC family transcriptional regulator</fullName>
    </submittedName>
</protein>
<organism evidence="6 7">
    <name type="scientific">Pseudomonas savastanoi pv. glycinea str. race 4</name>
    <dbReference type="NCBI Taxonomy" id="875330"/>
    <lineage>
        <taxon>Bacteria</taxon>
        <taxon>Pseudomonadati</taxon>
        <taxon>Pseudomonadota</taxon>
        <taxon>Gammaproteobacteria</taxon>
        <taxon>Pseudomonadales</taxon>
        <taxon>Pseudomonadaceae</taxon>
        <taxon>Pseudomonas</taxon>
    </lineage>
</organism>
<evidence type="ECO:0000256" key="3">
    <source>
        <dbReference type="ARBA" id="ARBA00023163"/>
    </source>
</evidence>
<dbReference type="PROSITE" id="PS01124">
    <property type="entry name" value="HTH_ARAC_FAMILY_2"/>
    <property type="match status" value="1"/>
</dbReference>
<dbReference type="PRINTS" id="PR00032">
    <property type="entry name" value="HTHARAC"/>
</dbReference>
<feature type="non-terminal residue" evidence="6">
    <location>
        <position position="1"/>
    </location>
</feature>
<comment type="function">
    <text evidence="4">Regulatory protein of the TOL plasmid xyl operons. XylS activates the xylXYZLTEGFJQKIH operon required for the degradation of toluene, m-xylene and p-xylene.</text>
</comment>
<dbReference type="InterPro" id="IPR018060">
    <property type="entry name" value="HTH_AraC"/>
</dbReference>
<evidence type="ECO:0000313" key="6">
    <source>
        <dbReference type="EMBL" id="EGH19039.1"/>
    </source>
</evidence>
<dbReference type="InterPro" id="IPR009057">
    <property type="entry name" value="Homeodomain-like_sf"/>
</dbReference>
<evidence type="ECO:0000256" key="4">
    <source>
        <dbReference type="ARBA" id="ARBA00037345"/>
    </source>
</evidence>
<dbReference type="PANTHER" id="PTHR46796:SF2">
    <property type="entry name" value="TRANSCRIPTIONAL REGULATORY PROTEIN"/>
    <property type="match status" value="1"/>
</dbReference>
<evidence type="ECO:0000313" key="7">
    <source>
        <dbReference type="Proteomes" id="UP000005466"/>
    </source>
</evidence>
<dbReference type="GO" id="GO:0043565">
    <property type="term" value="F:sequence-specific DNA binding"/>
    <property type="evidence" value="ECO:0007669"/>
    <property type="project" value="InterPro"/>
</dbReference>
<dbReference type="InterPro" id="IPR020449">
    <property type="entry name" value="Tscrpt_reg_AraC-type_HTH"/>
</dbReference>
<gene>
    <name evidence="6" type="ORF">Pgy4_39355</name>
</gene>
<dbReference type="Pfam" id="PF12833">
    <property type="entry name" value="HTH_18"/>
    <property type="match status" value="1"/>
</dbReference>
<dbReference type="InterPro" id="IPR050204">
    <property type="entry name" value="AraC_XylS_family_regulators"/>
</dbReference>
<evidence type="ECO:0000256" key="1">
    <source>
        <dbReference type="ARBA" id="ARBA00023015"/>
    </source>
</evidence>
<sequence length="42" mass="4852">QLKSGKMIADVAQETGFADQAHFQREFKKHLAATPGQYRLWF</sequence>
<feature type="non-terminal residue" evidence="6">
    <location>
        <position position="42"/>
    </location>
</feature>
<proteinExistence type="predicted"/>
<accession>F3CIE7</accession>
<dbReference type="EMBL" id="ADWY01003516">
    <property type="protein sequence ID" value="EGH19039.1"/>
    <property type="molecule type" value="Genomic_DNA"/>
</dbReference>
<keyword evidence="1" id="KW-0805">Transcription regulation</keyword>
<name>F3CIE7_PSESG</name>
<comment type="caution">
    <text evidence="6">The sequence shown here is derived from an EMBL/GenBank/DDBJ whole genome shotgun (WGS) entry which is preliminary data.</text>
</comment>
<dbReference type="AlphaFoldDB" id="F3CIE7"/>
<dbReference type="GO" id="GO:0003700">
    <property type="term" value="F:DNA-binding transcription factor activity"/>
    <property type="evidence" value="ECO:0007669"/>
    <property type="project" value="InterPro"/>
</dbReference>
<dbReference type="HOGENOM" id="CLU_3262558_0_0_6"/>
<evidence type="ECO:0000259" key="5">
    <source>
        <dbReference type="PROSITE" id="PS01124"/>
    </source>
</evidence>
<dbReference type="Proteomes" id="UP000005466">
    <property type="component" value="Unassembled WGS sequence"/>
</dbReference>
<dbReference type="SUPFAM" id="SSF46689">
    <property type="entry name" value="Homeodomain-like"/>
    <property type="match status" value="1"/>
</dbReference>
<dbReference type="Gene3D" id="1.10.10.60">
    <property type="entry name" value="Homeodomain-like"/>
    <property type="match status" value="1"/>
</dbReference>
<keyword evidence="3" id="KW-0804">Transcription</keyword>
<dbReference type="PANTHER" id="PTHR46796">
    <property type="entry name" value="HTH-TYPE TRANSCRIPTIONAL ACTIVATOR RHAS-RELATED"/>
    <property type="match status" value="1"/>
</dbReference>
<reference evidence="6 7" key="1">
    <citation type="journal article" date="2011" name="PLoS Pathog.">
        <title>Dynamic evolution of pathogenicity revealed by sequencing and comparative genomics of 19 Pseudomonas syringae isolates.</title>
        <authorList>
            <person name="Baltrus D.A."/>
            <person name="Nishimura M.T."/>
            <person name="Romanchuk A."/>
            <person name="Chang J.H."/>
            <person name="Mukhtar M.S."/>
            <person name="Cherkis K."/>
            <person name="Roach J."/>
            <person name="Grant S.R."/>
            <person name="Jones C.D."/>
            <person name="Dangl J.L."/>
        </authorList>
    </citation>
    <scope>NUCLEOTIDE SEQUENCE [LARGE SCALE GENOMIC DNA]</scope>
    <source>
        <strain evidence="7">race 4</strain>
    </source>
</reference>
<evidence type="ECO:0000256" key="2">
    <source>
        <dbReference type="ARBA" id="ARBA00023125"/>
    </source>
</evidence>
<keyword evidence="2" id="KW-0238">DNA-binding</keyword>
<feature type="domain" description="HTH araC/xylS-type" evidence="5">
    <location>
        <begin position="1"/>
        <end position="41"/>
    </location>
</feature>